<accession>A0A8J2L264</accession>
<evidence type="ECO:0000256" key="10">
    <source>
        <dbReference type="SAM" id="SignalP"/>
    </source>
</evidence>
<sequence>MKIFALLIALILMAQSFAQLCERGKMFCQGTKDECIPAEYECDGTHTDCSNSWDEIGCPHTHCPPEQLQCPNSTVCIRDTDICDGFLDCPGGEDEIDCPTCPGFTCDDGVCIPSSWECDGYPDCVGKEDEHEFCPTCPGFECSDGDCIPGSWECDGEWDCSNDEDHCVCKPAEFRCADGLCIPEEWVCDGQVDCRDNSDERNCSISAIPDIPLGQYPLITGVGTLRRVKMNTTVAKIAKRKIKIQQKKRREEKKLTSCLRSIDRQTRNK</sequence>
<dbReference type="PANTHER" id="PTHR24270:SF62">
    <property type="entry name" value="LOW-DENSITY LIPOPROTEIN RECEPTOR-RELATED PROTEIN 2"/>
    <property type="match status" value="1"/>
</dbReference>
<reference evidence="11" key="1">
    <citation type="submission" date="2021-06" db="EMBL/GenBank/DDBJ databases">
        <authorList>
            <person name="Hodson N. C."/>
            <person name="Mongue J. A."/>
            <person name="Jaron S. K."/>
        </authorList>
    </citation>
    <scope>NUCLEOTIDE SEQUENCE</scope>
</reference>
<organism evidence="11 12">
    <name type="scientific">Allacma fusca</name>
    <dbReference type="NCBI Taxonomy" id="39272"/>
    <lineage>
        <taxon>Eukaryota</taxon>
        <taxon>Metazoa</taxon>
        <taxon>Ecdysozoa</taxon>
        <taxon>Arthropoda</taxon>
        <taxon>Hexapoda</taxon>
        <taxon>Collembola</taxon>
        <taxon>Symphypleona</taxon>
        <taxon>Sminthuridae</taxon>
        <taxon>Allacma</taxon>
    </lineage>
</organism>
<keyword evidence="5" id="KW-1133">Transmembrane helix</keyword>
<dbReference type="InterPro" id="IPR002172">
    <property type="entry name" value="LDrepeatLR_classA_rpt"/>
</dbReference>
<dbReference type="OrthoDB" id="664115at2759"/>
<evidence type="ECO:0000313" key="12">
    <source>
        <dbReference type="Proteomes" id="UP000708208"/>
    </source>
</evidence>
<evidence type="ECO:0000256" key="6">
    <source>
        <dbReference type="ARBA" id="ARBA00023136"/>
    </source>
</evidence>
<dbReference type="PROSITE" id="PS50068">
    <property type="entry name" value="LDLRA_2"/>
    <property type="match status" value="5"/>
</dbReference>
<keyword evidence="6" id="KW-0472">Membrane</keyword>
<comment type="caution">
    <text evidence="11">The sequence shown here is derived from an EMBL/GenBank/DDBJ whole genome shotgun (WGS) entry which is preliminary data.</text>
</comment>
<comment type="caution">
    <text evidence="9">Lacks conserved residue(s) required for the propagation of feature annotation.</text>
</comment>
<name>A0A8J2L264_9HEXA</name>
<feature type="disulfide bond" evidence="9">
    <location>
        <begin position="176"/>
        <end position="194"/>
    </location>
</feature>
<dbReference type="InterPro" id="IPR023415">
    <property type="entry name" value="LDLR_class-A_CS"/>
</dbReference>
<keyword evidence="7 9" id="KW-1015">Disulfide bond</keyword>
<feature type="disulfide bond" evidence="9">
    <location>
        <begin position="188"/>
        <end position="203"/>
    </location>
</feature>
<protein>
    <recommendedName>
        <fullName evidence="13">Vitellogenin receptor</fullName>
    </recommendedName>
</protein>
<feature type="disulfide bond" evidence="9">
    <location>
        <begin position="142"/>
        <end position="160"/>
    </location>
</feature>
<dbReference type="AlphaFoldDB" id="A0A8J2L264"/>
<feature type="disulfide bond" evidence="9">
    <location>
        <begin position="169"/>
        <end position="181"/>
    </location>
</feature>
<comment type="subcellular location">
    <subcellularLocation>
        <location evidence="1">Membrane</location>
        <topology evidence="1">Single-pass membrane protein</topology>
    </subcellularLocation>
</comment>
<keyword evidence="3 10" id="KW-0732">Signal</keyword>
<dbReference type="GO" id="GO:0012505">
    <property type="term" value="C:endomembrane system"/>
    <property type="evidence" value="ECO:0007669"/>
    <property type="project" value="UniProtKB-SubCell"/>
</dbReference>
<feature type="signal peptide" evidence="10">
    <location>
        <begin position="1"/>
        <end position="18"/>
    </location>
</feature>
<evidence type="ECO:0000256" key="4">
    <source>
        <dbReference type="ARBA" id="ARBA00022737"/>
    </source>
</evidence>
<evidence type="ECO:0008006" key="13">
    <source>
        <dbReference type="Google" id="ProtNLM"/>
    </source>
</evidence>
<dbReference type="GO" id="GO:0005886">
    <property type="term" value="C:plasma membrane"/>
    <property type="evidence" value="ECO:0007669"/>
    <property type="project" value="TreeGrafter"/>
</dbReference>
<keyword evidence="2" id="KW-0812">Transmembrane</keyword>
<feature type="disulfide bond" evidence="9">
    <location>
        <begin position="83"/>
        <end position="98"/>
    </location>
</feature>
<dbReference type="FunFam" id="4.10.400.10:FF:000034">
    <property type="entry name" value="Low-density lipoprotein receptor-related protein 2"/>
    <property type="match status" value="1"/>
</dbReference>
<evidence type="ECO:0000256" key="1">
    <source>
        <dbReference type="ARBA" id="ARBA00004167"/>
    </source>
</evidence>
<dbReference type="CDD" id="cd00112">
    <property type="entry name" value="LDLa"/>
    <property type="match status" value="4"/>
</dbReference>
<dbReference type="EMBL" id="CAJVCH010534532">
    <property type="protein sequence ID" value="CAG7824948.1"/>
    <property type="molecule type" value="Genomic_DNA"/>
</dbReference>
<evidence type="ECO:0000256" key="8">
    <source>
        <dbReference type="ARBA" id="ARBA00023180"/>
    </source>
</evidence>
<evidence type="ECO:0000256" key="3">
    <source>
        <dbReference type="ARBA" id="ARBA00022729"/>
    </source>
</evidence>
<feature type="chain" id="PRO_5035301279" description="Vitellogenin receptor" evidence="10">
    <location>
        <begin position="19"/>
        <end position="269"/>
    </location>
</feature>
<feature type="disulfide bond" evidence="9">
    <location>
        <begin position="106"/>
        <end position="124"/>
    </location>
</feature>
<evidence type="ECO:0000256" key="5">
    <source>
        <dbReference type="ARBA" id="ARBA00022989"/>
    </source>
</evidence>
<feature type="disulfide bond" evidence="9">
    <location>
        <begin position="154"/>
        <end position="169"/>
    </location>
</feature>
<evidence type="ECO:0000256" key="7">
    <source>
        <dbReference type="ARBA" id="ARBA00023157"/>
    </source>
</evidence>
<dbReference type="PROSITE" id="PS01209">
    <property type="entry name" value="LDLRA_1"/>
    <property type="match status" value="2"/>
</dbReference>
<dbReference type="Pfam" id="PF00057">
    <property type="entry name" value="Ldl_recept_a"/>
    <property type="match status" value="3"/>
</dbReference>
<dbReference type="Proteomes" id="UP000708208">
    <property type="component" value="Unassembled WGS sequence"/>
</dbReference>
<keyword evidence="4" id="KW-0677">Repeat</keyword>
<proteinExistence type="predicted"/>
<dbReference type="SMART" id="SM00192">
    <property type="entry name" value="LDLa"/>
    <property type="match status" value="5"/>
</dbReference>
<dbReference type="InterPro" id="IPR050685">
    <property type="entry name" value="LDLR"/>
</dbReference>
<keyword evidence="8" id="KW-0325">Glycoprotein</keyword>
<evidence type="ECO:0000256" key="9">
    <source>
        <dbReference type="PROSITE-ProRule" id="PRU00124"/>
    </source>
</evidence>
<gene>
    <name evidence="11" type="ORF">AFUS01_LOCUS35079</name>
</gene>
<evidence type="ECO:0000256" key="2">
    <source>
        <dbReference type="ARBA" id="ARBA00022692"/>
    </source>
</evidence>
<evidence type="ECO:0000313" key="11">
    <source>
        <dbReference type="EMBL" id="CAG7824948.1"/>
    </source>
</evidence>
<dbReference type="PANTHER" id="PTHR24270">
    <property type="entry name" value="LOW-DENSITY LIPOPROTEIN RECEPTOR-RELATED"/>
    <property type="match status" value="1"/>
</dbReference>
<keyword evidence="12" id="KW-1185">Reference proteome</keyword>